<dbReference type="AlphaFoldDB" id="A0A8T1U862"/>
<dbReference type="Proteomes" id="UP000688947">
    <property type="component" value="Unassembled WGS sequence"/>
</dbReference>
<gene>
    <name evidence="1" type="ORF">JG687_00012041</name>
</gene>
<sequence length="55" mass="6073">ARRDVPESAWVSTFWSLEIEGGTSKLDVRQLEFNSLSEADIKSSDKVDAARAISC</sequence>
<name>A0A8T1U862_9STRA</name>
<evidence type="ECO:0000313" key="2">
    <source>
        <dbReference type="Proteomes" id="UP000688947"/>
    </source>
</evidence>
<protein>
    <submittedName>
        <fullName evidence="1">Uncharacterized protein</fullName>
    </submittedName>
</protein>
<evidence type="ECO:0000313" key="1">
    <source>
        <dbReference type="EMBL" id="KAG6954040.1"/>
    </source>
</evidence>
<organism evidence="1 2">
    <name type="scientific">Phytophthora cactorum</name>
    <dbReference type="NCBI Taxonomy" id="29920"/>
    <lineage>
        <taxon>Eukaryota</taxon>
        <taxon>Sar</taxon>
        <taxon>Stramenopiles</taxon>
        <taxon>Oomycota</taxon>
        <taxon>Peronosporomycetes</taxon>
        <taxon>Peronosporales</taxon>
        <taxon>Peronosporaceae</taxon>
        <taxon>Phytophthora</taxon>
    </lineage>
</organism>
<feature type="non-terminal residue" evidence="1">
    <location>
        <position position="1"/>
    </location>
</feature>
<proteinExistence type="predicted"/>
<dbReference type="EMBL" id="JAENGZ010000777">
    <property type="protein sequence ID" value="KAG6954040.1"/>
    <property type="molecule type" value="Genomic_DNA"/>
</dbReference>
<dbReference type="OrthoDB" id="430436at2759"/>
<accession>A0A8T1U862</accession>
<comment type="caution">
    <text evidence="1">The sequence shown here is derived from an EMBL/GenBank/DDBJ whole genome shotgun (WGS) entry which is preliminary data.</text>
</comment>
<reference evidence="1" key="1">
    <citation type="submission" date="2021-01" db="EMBL/GenBank/DDBJ databases">
        <title>Phytophthora aleatoria, a newly-described species from Pinus radiata is distinct from Phytophthora cactorum isolates based on comparative genomics.</title>
        <authorList>
            <person name="Mcdougal R."/>
            <person name="Panda P."/>
            <person name="Williams N."/>
            <person name="Studholme D.J."/>
        </authorList>
    </citation>
    <scope>NUCLEOTIDE SEQUENCE</scope>
    <source>
        <strain evidence="1">NZFS 3830</strain>
    </source>
</reference>